<feature type="compositionally biased region" description="Acidic residues" evidence="1">
    <location>
        <begin position="357"/>
        <end position="374"/>
    </location>
</feature>
<dbReference type="Proteomes" id="UP000231279">
    <property type="component" value="Unassembled WGS sequence"/>
</dbReference>
<comment type="caution">
    <text evidence="2">The sequence shown here is derived from an EMBL/GenBank/DDBJ whole genome shotgun (WGS) entry which is preliminary data.</text>
</comment>
<evidence type="ECO:0000313" key="2">
    <source>
        <dbReference type="EMBL" id="PIN13847.1"/>
    </source>
</evidence>
<proteinExistence type="predicted"/>
<dbReference type="PANTHER" id="PTHR33623:SF5">
    <property type="entry name" value="HISTONE-LYSINE N-METHYLTRANSFERASE SETD1B-LIKE PROTEIN"/>
    <property type="match status" value="1"/>
</dbReference>
<keyword evidence="3" id="KW-1185">Reference proteome</keyword>
<sequence length="498" mass="57109">MMAQKQFLHELLKEDQEPFHLKSYIEDRRSQLNKSFPTTTLQLKKRKPIISEISTKRSNLCKHACFFSFQNSPDVRKSPFFEFPSPAARSPCKSPIQNGTVFLHIPSRTAALLVEAAMRIQKQQQGKTKAQSKNGFGLFGSFLKRLKDRSKNRKRAIGNSDFKVSARNVTEEEATIRISCSCSNRRPSSADWTQNNEDKSLDFEASTSSCGSECSGEINGDFALSETRFCESPFRFSLHKSPASSGRGTPEFCSPAASPRRHVQQEKENYKSRKPENAQEGEEEEEKEQCSPVSVLDPPFEDDDGHESRGTEEDDYDLECTYENVQRAKQQLLYRLRRFERLAELDPMELERKLLEGSDDEEQRETEELEDDDPLSLYKKHSLEKIAAQVLNQASLRNHLKNMSTDMKKLVSDLIVEEKSGTIYSGNNEVLMGRICNRLESWKEVEYDTIDMMIGLDLKREFDGWTRFKEQVDETVAEIEVAVFGLLMDELSEELCMC</sequence>
<dbReference type="PANTHER" id="PTHR33623">
    <property type="entry name" value="OS04G0572500 PROTEIN"/>
    <property type="match status" value="1"/>
</dbReference>
<name>A0A2G9H8I8_9LAMI</name>
<organism evidence="2 3">
    <name type="scientific">Handroanthus impetiginosus</name>
    <dbReference type="NCBI Taxonomy" id="429701"/>
    <lineage>
        <taxon>Eukaryota</taxon>
        <taxon>Viridiplantae</taxon>
        <taxon>Streptophyta</taxon>
        <taxon>Embryophyta</taxon>
        <taxon>Tracheophyta</taxon>
        <taxon>Spermatophyta</taxon>
        <taxon>Magnoliopsida</taxon>
        <taxon>eudicotyledons</taxon>
        <taxon>Gunneridae</taxon>
        <taxon>Pentapetalae</taxon>
        <taxon>asterids</taxon>
        <taxon>lamiids</taxon>
        <taxon>Lamiales</taxon>
        <taxon>Bignoniaceae</taxon>
        <taxon>Crescentiina</taxon>
        <taxon>Tabebuia alliance</taxon>
        <taxon>Handroanthus</taxon>
    </lineage>
</organism>
<feature type="compositionally biased region" description="Basic and acidic residues" evidence="1">
    <location>
        <begin position="263"/>
        <end position="277"/>
    </location>
</feature>
<dbReference type="STRING" id="429701.A0A2G9H8I8"/>
<dbReference type="EMBL" id="NKXS01002399">
    <property type="protein sequence ID" value="PIN13847.1"/>
    <property type="molecule type" value="Genomic_DNA"/>
</dbReference>
<feature type="region of interest" description="Disordered" evidence="1">
    <location>
        <begin position="354"/>
        <end position="374"/>
    </location>
</feature>
<protein>
    <submittedName>
        <fullName evidence="2">Uncharacterized protein</fullName>
    </submittedName>
</protein>
<accession>A0A2G9H8I8</accession>
<evidence type="ECO:0000256" key="1">
    <source>
        <dbReference type="SAM" id="MobiDB-lite"/>
    </source>
</evidence>
<gene>
    <name evidence="2" type="ORF">CDL12_13519</name>
</gene>
<dbReference type="AlphaFoldDB" id="A0A2G9H8I8"/>
<dbReference type="OrthoDB" id="1918879at2759"/>
<feature type="region of interest" description="Disordered" evidence="1">
    <location>
        <begin position="240"/>
        <end position="317"/>
    </location>
</feature>
<evidence type="ECO:0000313" key="3">
    <source>
        <dbReference type="Proteomes" id="UP000231279"/>
    </source>
</evidence>
<reference evidence="3" key="1">
    <citation type="journal article" date="2018" name="Gigascience">
        <title>Genome assembly of the Pink Ipe (Handroanthus impetiginosus, Bignoniaceae), a highly valued, ecologically keystone Neotropical timber forest tree.</title>
        <authorList>
            <person name="Silva-Junior O.B."/>
            <person name="Grattapaglia D."/>
            <person name="Novaes E."/>
            <person name="Collevatti R.G."/>
        </authorList>
    </citation>
    <scope>NUCLEOTIDE SEQUENCE [LARGE SCALE GENOMIC DNA]</scope>
    <source>
        <strain evidence="3">cv. UFG-1</strain>
    </source>
</reference>